<name>A0A6C0FAE7_9ZZZZ</name>
<protein>
    <submittedName>
        <fullName evidence="2">Uncharacterized protein</fullName>
    </submittedName>
</protein>
<keyword evidence="1" id="KW-0472">Membrane</keyword>
<reference evidence="2" key="1">
    <citation type="journal article" date="2020" name="Nature">
        <title>Giant virus diversity and host interactions through global metagenomics.</title>
        <authorList>
            <person name="Schulz F."/>
            <person name="Roux S."/>
            <person name="Paez-Espino D."/>
            <person name="Jungbluth S."/>
            <person name="Walsh D.A."/>
            <person name="Denef V.J."/>
            <person name="McMahon K.D."/>
            <person name="Konstantinidis K.T."/>
            <person name="Eloe-Fadrosh E.A."/>
            <person name="Kyrpides N.C."/>
            <person name="Woyke T."/>
        </authorList>
    </citation>
    <scope>NUCLEOTIDE SEQUENCE</scope>
    <source>
        <strain evidence="2">GVMAG-S-ERX555997-44</strain>
    </source>
</reference>
<evidence type="ECO:0000256" key="1">
    <source>
        <dbReference type="SAM" id="Phobius"/>
    </source>
</evidence>
<feature type="transmembrane region" description="Helical" evidence="1">
    <location>
        <begin position="65"/>
        <end position="82"/>
    </location>
</feature>
<keyword evidence="1" id="KW-1133">Transmembrane helix</keyword>
<evidence type="ECO:0000313" key="2">
    <source>
        <dbReference type="EMBL" id="QHT37529.1"/>
    </source>
</evidence>
<feature type="transmembrane region" description="Helical" evidence="1">
    <location>
        <begin position="26"/>
        <end position="45"/>
    </location>
</feature>
<dbReference type="AlphaFoldDB" id="A0A6C0FAE7"/>
<feature type="transmembrane region" description="Helical" evidence="1">
    <location>
        <begin position="102"/>
        <end position="123"/>
    </location>
</feature>
<keyword evidence="1" id="KW-0812">Transmembrane</keyword>
<organism evidence="2">
    <name type="scientific">viral metagenome</name>
    <dbReference type="NCBI Taxonomy" id="1070528"/>
    <lineage>
        <taxon>unclassified sequences</taxon>
        <taxon>metagenomes</taxon>
        <taxon>organismal metagenomes</taxon>
    </lineage>
</organism>
<sequence length="293" mass="32782">MSTNNQENVESVKKGPPPTKGAPPNFMVAYLIPLFLYFFASFKLYMSAIDDKGVPTNSNPQSKIALLQLAFMVGLFLMMYSFNIKTYALNCPVDSKNFALNAFLYTFLPFIFIMGTLITILVMMPGWKAPFSNTIGYFIVKNVWARKLFKLQEWIKVDGYDDATTGPLKRFNSINNRTFFVNELTPDNFFEGIKSLNIGPGSQFGFHPKNVPNKKIPGTEMVNPMTGGVNIMKQLYSAVILKDMISEFIWYFLGGLLAYSVSQINIIDGACDKGVQKDKEFDSGEAEEAATSA</sequence>
<dbReference type="EMBL" id="MN738798">
    <property type="protein sequence ID" value="QHT37529.1"/>
    <property type="molecule type" value="Genomic_DNA"/>
</dbReference>
<proteinExistence type="predicted"/>
<accession>A0A6C0FAE7</accession>